<comment type="catalytic activity">
    <reaction evidence="3">
        <text>Cleavage of hydrophobic, N-terminal signal or leader sequences from secreted and periplasmic proteins.</text>
        <dbReference type="EC" id="3.4.21.89"/>
    </reaction>
</comment>
<keyword evidence="3" id="KW-0645">Protease</keyword>
<comment type="subcellular location">
    <subcellularLocation>
        <location evidence="1">Cell membrane</location>
        <topology evidence="1">Single-pass type II membrane protein</topology>
    </subcellularLocation>
    <subcellularLocation>
        <location evidence="3">Membrane</location>
        <topology evidence="3">Single-pass type II membrane protein</topology>
    </subcellularLocation>
</comment>
<keyword evidence="3 5" id="KW-0378">Hydrolase</keyword>
<comment type="similarity">
    <text evidence="2 3">Belongs to the peptidase S26 family.</text>
</comment>
<dbReference type="GO" id="GO:0005886">
    <property type="term" value="C:plasma membrane"/>
    <property type="evidence" value="ECO:0007669"/>
    <property type="project" value="UniProtKB-SubCell"/>
</dbReference>
<evidence type="ECO:0000259" key="4">
    <source>
        <dbReference type="Pfam" id="PF10502"/>
    </source>
</evidence>
<dbReference type="InterPro" id="IPR019533">
    <property type="entry name" value="Peptidase_S26"/>
</dbReference>
<accession>A0A6N3CDA9</accession>
<dbReference type="GO" id="GO:0006465">
    <property type="term" value="P:signal peptide processing"/>
    <property type="evidence" value="ECO:0007669"/>
    <property type="project" value="InterPro"/>
</dbReference>
<dbReference type="InterPro" id="IPR000223">
    <property type="entry name" value="Pept_S26A_signal_pept_1"/>
</dbReference>
<dbReference type="EMBL" id="CACRUO010000032">
    <property type="protein sequence ID" value="VYU12939.1"/>
    <property type="molecule type" value="Genomic_DNA"/>
</dbReference>
<reference evidence="5" key="1">
    <citation type="submission" date="2019-11" db="EMBL/GenBank/DDBJ databases">
        <authorList>
            <person name="Feng L."/>
        </authorList>
    </citation>
    <scope>NUCLEOTIDE SEQUENCE</scope>
    <source>
        <strain evidence="5">SsimulansLFYP27</strain>
    </source>
</reference>
<name>A0A6N3CDA9_STASI</name>
<sequence length="174" mass="20200">MRKIVKYLLSLIIAIIIVMLIQAFILIGAVVHSNQMSPALHQDDRILVSKVQTTFNQIHNSDIIMYRHQGRIYFGRVIGTPGESVEIKAGQLYRDDQQVHESYQVQHPTQTLALRNIKHSEGDILAPKHYLILNDDRSDLNDSRKFGTIHQQDIVGTVFLRYYPWRDFKISFNE</sequence>
<evidence type="ECO:0000256" key="1">
    <source>
        <dbReference type="ARBA" id="ARBA00004401"/>
    </source>
</evidence>
<dbReference type="CDD" id="cd06530">
    <property type="entry name" value="S26_SPase_I"/>
    <property type="match status" value="1"/>
</dbReference>
<dbReference type="Pfam" id="PF10502">
    <property type="entry name" value="Peptidase_S26"/>
    <property type="match status" value="1"/>
</dbReference>
<feature type="transmembrane region" description="Helical" evidence="3">
    <location>
        <begin position="7"/>
        <end position="31"/>
    </location>
</feature>
<dbReference type="NCBIfam" id="TIGR02227">
    <property type="entry name" value="sigpep_I_bact"/>
    <property type="match status" value="1"/>
</dbReference>
<dbReference type="PANTHER" id="PTHR43390:SF1">
    <property type="entry name" value="CHLOROPLAST PROCESSING PEPTIDASE"/>
    <property type="match status" value="1"/>
</dbReference>
<organism evidence="5">
    <name type="scientific">Staphylococcus simulans</name>
    <dbReference type="NCBI Taxonomy" id="1286"/>
    <lineage>
        <taxon>Bacteria</taxon>
        <taxon>Bacillati</taxon>
        <taxon>Bacillota</taxon>
        <taxon>Bacilli</taxon>
        <taxon>Bacillales</taxon>
        <taxon>Staphylococcaceae</taxon>
        <taxon>Staphylococcus</taxon>
    </lineage>
</organism>
<keyword evidence="3" id="KW-1133">Transmembrane helix</keyword>
<dbReference type="Gene3D" id="2.10.109.10">
    <property type="entry name" value="Umud Fragment, subunit A"/>
    <property type="match status" value="1"/>
</dbReference>
<gene>
    <name evidence="5" type="primary">spsB_2</name>
    <name evidence="5" type="ORF">SSLFYP27_01493</name>
</gene>
<proteinExistence type="inferred from homology"/>
<evidence type="ECO:0000313" key="5">
    <source>
        <dbReference type="EMBL" id="VYU12939.1"/>
    </source>
</evidence>
<dbReference type="EC" id="3.4.21.89" evidence="3"/>
<dbReference type="PRINTS" id="PR00727">
    <property type="entry name" value="LEADERPTASE"/>
</dbReference>
<dbReference type="RefSeq" id="WP_070625802.1">
    <property type="nucleotide sequence ID" value="NZ_CACRUO010000032.1"/>
</dbReference>
<protein>
    <recommendedName>
        <fullName evidence="3">Signal peptidase I</fullName>
        <ecNumber evidence="3">3.4.21.89</ecNumber>
    </recommendedName>
</protein>
<dbReference type="SUPFAM" id="SSF51306">
    <property type="entry name" value="LexA/Signal peptidase"/>
    <property type="match status" value="1"/>
</dbReference>
<dbReference type="PANTHER" id="PTHR43390">
    <property type="entry name" value="SIGNAL PEPTIDASE I"/>
    <property type="match status" value="1"/>
</dbReference>
<dbReference type="AlphaFoldDB" id="A0A6N3CDA9"/>
<evidence type="ECO:0000256" key="2">
    <source>
        <dbReference type="ARBA" id="ARBA00009370"/>
    </source>
</evidence>
<dbReference type="GO" id="GO:0004252">
    <property type="term" value="F:serine-type endopeptidase activity"/>
    <property type="evidence" value="ECO:0007669"/>
    <property type="project" value="InterPro"/>
</dbReference>
<keyword evidence="3" id="KW-0472">Membrane</keyword>
<evidence type="ECO:0000256" key="3">
    <source>
        <dbReference type="RuleBase" id="RU362042"/>
    </source>
</evidence>
<keyword evidence="3" id="KW-0812">Transmembrane</keyword>
<dbReference type="GO" id="GO:0009003">
    <property type="term" value="F:signal peptidase activity"/>
    <property type="evidence" value="ECO:0007669"/>
    <property type="project" value="UniProtKB-EC"/>
</dbReference>
<dbReference type="InterPro" id="IPR036286">
    <property type="entry name" value="LexA/Signal_pep-like_sf"/>
</dbReference>
<feature type="domain" description="Peptidase S26" evidence="4">
    <location>
        <begin position="5"/>
        <end position="163"/>
    </location>
</feature>